<dbReference type="Gene3D" id="3.40.1210.10">
    <property type="entry name" value="Survival protein SurE-like phosphatase/nucleotidase"/>
    <property type="match status" value="1"/>
</dbReference>
<dbReference type="GO" id="GO:0046872">
    <property type="term" value="F:metal ion binding"/>
    <property type="evidence" value="ECO:0007669"/>
    <property type="project" value="UniProtKB-KW"/>
</dbReference>
<gene>
    <name evidence="8" type="ordered locus">FsymDg_4235</name>
</gene>
<keyword evidence="9" id="KW-1185">Reference proteome</keyword>
<evidence type="ECO:0000256" key="6">
    <source>
        <dbReference type="SAM" id="SignalP"/>
    </source>
</evidence>
<proteinExistence type="inferred from homology"/>
<dbReference type="InterPro" id="IPR036523">
    <property type="entry name" value="SurE-like_sf"/>
</dbReference>
<dbReference type="Proteomes" id="UP000001549">
    <property type="component" value="Chromosome"/>
</dbReference>
<keyword evidence="5 8" id="KW-0378">Hydrolase</keyword>
<dbReference type="GO" id="GO:0008253">
    <property type="term" value="F:5'-nucleotidase activity"/>
    <property type="evidence" value="ECO:0007669"/>
    <property type="project" value="UniProtKB-EC"/>
</dbReference>
<sequence length="319" mass="32613" precursor="true">MKKRGIFAVLAAAVLCSPVVLTSSASASGPGATVPTRPLRILLTNDDGWRGPGGSGTPLIAALRDALRTAGHHVVVVAPGTDQSGQGGRISLPPLQLTVASPEPEVWTVTPGSPSDSVFFAFDEIFANQKPDLVISGINPGNNLGQAANHSGTVNAALTALEFGVPAVAVSLETPGTWQEGTAAAAKNSAGYIVDLVRRLETRSRNGTLIPRGVGLNVNYPVLAGPVDPATGKPGSVLPPRGVRSTTLDTNLFANFDYKPTSGSAGQPGIYTIGLTLGGEPAVAGTDTRAIQDGFVSVTPLEADRDVDGSTQGWLRGIL</sequence>
<feature type="chain" id="PRO_5003367583" description="5'-nucleotidase" evidence="6">
    <location>
        <begin position="28"/>
        <end position="319"/>
    </location>
</feature>
<comment type="catalytic activity">
    <reaction evidence="1">
        <text>a ribonucleoside 5'-phosphate + H2O = a ribonucleoside + phosphate</text>
        <dbReference type="Rhea" id="RHEA:12484"/>
        <dbReference type="ChEBI" id="CHEBI:15377"/>
        <dbReference type="ChEBI" id="CHEBI:18254"/>
        <dbReference type="ChEBI" id="CHEBI:43474"/>
        <dbReference type="ChEBI" id="CHEBI:58043"/>
        <dbReference type="EC" id="3.1.3.5"/>
    </reaction>
</comment>
<evidence type="ECO:0000256" key="2">
    <source>
        <dbReference type="ARBA" id="ARBA00011062"/>
    </source>
</evidence>
<dbReference type="SUPFAM" id="SSF64167">
    <property type="entry name" value="SurE-like"/>
    <property type="match status" value="1"/>
</dbReference>
<feature type="signal peptide" evidence="6">
    <location>
        <begin position="1"/>
        <end position="27"/>
    </location>
</feature>
<dbReference type="PANTHER" id="PTHR30457:SF0">
    <property type="entry name" value="PHOSPHATASE, PUTATIVE (AFU_ORTHOLOGUE AFUA_4G01070)-RELATED"/>
    <property type="match status" value="1"/>
</dbReference>
<evidence type="ECO:0000256" key="4">
    <source>
        <dbReference type="ARBA" id="ARBA00022723"/>
    </source>
</evidence>
<evidence type="ECO:0000256" key="5">
    <source>
        <dbReference type="ARBA" id="ARBA00022801"/>
    </source>
</evidence>
<dbReference type="STRING" id="656024.FsymDg_4235"/>
<dbReference type="HOGENOM" id="CLU_045192_0_2_11"/>
<dbReference type="KEGG" id="fsy:FsymDg_4235"/>
<dbReference type="EC" id="3.1.3.5" evidence="3"/>
<keyword evidence="6" id="KW-0732">Signal</keyword>
<dbReference type="AlphaFoldDB" id="F8AXS8"/>
<dbReference type="EMBL" id="CP002801">
    <property type="protein sequence ID" value="AEH11496.1"/>
    <property type="molecule type" value="Genomic_DNA"/>
</dbReference>
<dbReference type="PANTHER" id="PTHR30457">
    <property type="entry name" value="5'-NUCLEOTIDASE SURE"/>
    <property type="match status" value="1"/>
</dbReference>
<evidence type="ECO:0000313" key="9">
    <source>
        <dbReference type="Proteomes" id="UP000001549"/>
    </source>
</evidence>
<protein>
    <recommendedName>
        <fullName evidence="3">5'-nucleotidase</fullName>
        <ecNumber evidence="3">3.1.3.5</ecNumber>
    </recommendedName>
</protein>
<dbReference type="Pfam" id="PF01975">
    <property type="entry name" value="SurE"/>
    <property type="match status" value="1"/>
</dbReference>
<evidence type="ECO:0000256" key="3">
    <source>
        <dbReference type="ARBA" id="ARBA00012643"/>
    </source>
</evidence>
<dbReference type="InterPro" id="IPR002828">
    <property type="entry name" value="SurE-like_Pase/nucleotidase"/>
</dbReference>
<evidence type="ECO:0000313" key="8">
    <source>
        <dbReference type="EMBL" id="AEH11496.1"/>
    </source>
</evidence>
<evidence type="ECO:0000256" key="1">
    <source>
        <dbReference type="ARBA" id="ARBA00000815"/>
    </source>
</evidence>
<name>F8AXS8_9ACTN</name>
<reference evidence="8 9" key="1">
    <citation type="submission" date="2011-05" db="EMBL/GenBank/DDBJ databases">
        <title>Complete sequence of chromosome of Frankia symbiont of Datisca glomerata.</title>
        <authorList>
            <consortium name="US DOE Joint Genome Institute"/>
            <person name="Lucas S."/>
            <person name="Han J."/>
            <person name="Lapidus A."/>
            <person name="Cheng J.-F."/>
            <person name="Goodwin L."/>
            <person name="Pitluck S."/>
            <person name="Peters L."/>
            <person name="Mikhailova N."/>
            <person name="Chertkov O."/>
            <person name="Teshima H."/>
            <person name="Han C."/>
            <person name="Tapia R."/>
            <person name="Land M."/>
            <person name="Hauser L."/>
            <person name="Kyrpides N."/>
            <person name="Ivanova N."/>
            <person name="Pagani I."/>
            <person name="Berry A."/>
            <person name="Pawlowski K."/>
            <person name="Persson T."/>
            <person name="Vanden Heuvel B."/>
            <person name="Benson D."/>
            <person name="Woyke T."/>
        </authorList>
    </citation>
    <scope>NUCLEOTIDE SEQUENCE [LARGE SCALE GENOMIC DNA]</scope>
    <source>
        <strain evidence="9">4085684</strain>
    </source>
</reference>
<keyword evidence="4" id="KW-0479">Metal-binding</keyword>
<dbReference type="InterPro" id="IPR030048">
    <property type="entry name" value="SurE"/>
</dbReference>
<comment type="similarity">
    <text evidence="2">Belongs to the SurE nucleotidase family.</text>
</comment>
<dbReference type="RefSeq" id="WP_013875361.1">
    <property type="nucleotide sequence ID" value="NZ_CAAAGZ010000253.1"/>
</dbReference>
<dbReference type="eggNOG" id="COG0496">
    <property type="taxonomic scope" value="Bacteria"/>
</dbReference>
<accession>F8AXS8</accession>
<organism evidence="8 9">
    <name type="scientific">Candidatus Protofrankia datiscae</name>
    <dbReference type="NCBI Taxonomy" id="2716812"/>
    <lineage>
        <taxon>Bacteria</taxon>
        <taxon>Bacillati</taxon>
        <taxon>Actinomycetota</taxon>
        <taxon>Actinomycetes</taxon>
        <taxon>Frankiales</taxon>
        <taxon>Frankiaceae</taxon>
        <taxon>Protofrankia</taxon>
    </lineage>
</organism>
<evidence type="ECO:0000259" key="7">
    <source>
        <dbReference type="Pfam" id="PF01975"/>
    </source>
</evidence>
<feature type="domain" description="Survival protein SurE-like phosphatase/nucleotidase" evidence="7">
    <location>
        <begin position="41"/>
        <end position="222"/>
    </location>
</feature>